<reference evidence="1" key="1">
    <citation type="submission" date="2020-10" db="EMBL/GenBank/DDBJ databases">
        <authorList>
            <person name="Castelo-Branco R."/>
            <person name="Eusebio N."/>
            <person name="Adriana R."/>
            <person name="Vieira A."/>
            <person name="Brugerolle De Fraissinette N."/>
            <person name="Rezende De Castro R."/>
            <person name="Schneider M.P."/>
            <person name="Vasconcelos V."/>
            <person name="Leao P.N."/>
        </authorList>
    </citation>
    <scope>NUCLEOTIDE SEQUENCE</scope>
    <source>
        <strain evidence="1">LEGE 12446</strain>
    </source>
</reference>
<evidence type="ECO:0000313" key="1">
    <source>
        <dbReference type="EMBL" id="MBE9022476.1"/>
    </source>
</evidence>
<organism evidence="1 2">
    <name type="scientific">Desmonostoc muscorum LEGE 12446</name>
    <dbReference type="NCBI Taxonomy" id="1828758"/>
    <lineage>
        <taxon>Bacteria</taxon>
        <taxon>Bacillati</taxon>
        <taxon>Cyanobacteriota</taxon>
        <taxon>Cyanophyceae</taxon>
        <taxon>Nostocales</taxon>
        <taxon>Nostocaceae</taxon>
        <taxon>Desmonostoc</taxon>
    </lineage>
</organism>
<dbReference type="Proteomes" id="UP000622533">
    <property type="component" value="Unassembled WGS sequence"/>
</dbReference>
<comment type="caution">
    <text evidence="1">The sequence shown here is derived from an EMBL/GenBank/DDBJ whole genome shotgun (WGS) entry which is preliminary data.</text>
</comment>
<dbReference type="AlphaFoldDB" id="A0A8J6ZNR0"/>
<dbReference type="EMBL" id="JADEXS010000082">
    <property type="protein sequence ID" value="MBE9022476.1"/>
    <property type="molecule type" value="Genomic_DNA"/>
</dbReference>
<accession>A0A8J6ZNR0</accession>
<gene>
    <name evidence="1" type="ORF">IQ276_08550</name>
</gene>
<protein>
    <submittedName>
        <fullName evidence="1">Uncharacterized protein</fullName>
    </submittedName>
</protein>
<name>A0A8J6ZNR0_DESMC</name>
<dbReference type="Pfam" id="PF19689">
    <property type="entry name" value="DUF6190"/>
    <property type="match status" value="1"/>
</dbReference>
<evidence type="ECO:0000313" key="2">
    <source>
        <dbReference type="Proteomes" id="UP000622533"/>
    </source>
</evidence>
<proteinExistence type="predicted"/>
<sequence length="175" mass="20345">MNISQPELIDSSLFLGMHSINEETRIVCKNYFVERLQTTISMSLEHVGGCDNIIWLYPRELQDAYYPFMDTLHTIMNIKRLPYEENDIKIALTDSELQALPMYDRLLIGFAKNRKKIVYTVNKKLIDSGKLPVFNPPISQEKSFPESLEKLYQVSLQLKIPDIELTSDYYNNSDS</sequence>
<keyword evidence="2" id="KW-1185">Reference proteome</keyword>
<dbReference type="RefSeq" id="WP_193915175.1">
    <property type="nucleotide sequence ID" value="NZ_JADEXS020000001.1"/>
</dbReference>
<dbReference type="InterPro" id="IPR045685">
    <property type="entry name" value="DUF6190"/>
</dbReference>